<reference evidence="15" key="1">
    <citation type="submission" date="2021-04" db="EMBL/GenBank/DDBJ databases">
        <title>Biosynthetic gene clusters of Dactylosporangioum roseum.</title>
        <authorList>
            <person name="Hartkoorn R.C."/>
            <person name="Beaudoing E."/>
            <person name="Hot D."/>
            <person name="Moureu S."/>
        </authorList>
    </citation>
    <scope>NUCLEOTIDE SEQUENCE</scope>
    <source>
        <strain evidence="15">NRRL B-16295</strain>
    </source>
</reference>
<dbReference type="InterPro" id="IPR035906">
    <property type="entry name" value="MetI-like_sf"/>
</dbReference>
<dbReference type="InterPro" id="IPR013563">
    <property type="entry name" value="Oligopep_ABC_C"/>
</dbReference>
<dbReference type="Proteomes" id="UP001058271">
    <property type="component" value="Chromosome"/>
</dbReference>
<evidence type="ECO:0000256" key="11">
    <source>
        <dbReference type="RuleBase" id="RU363032"/>
    </source>
</evidence>
<dbReference type="SUPFAM" id="SSF161098">
    <property type="entry name" value="MetI-like"/>
    <property type="match status" value="1"/>
</dbReference>
<dbReference type="Gene3D" id="3.40.50.300">
    <property type="entry name" value="P-loop containing nucleotide triphosphate hydrolases"/>
    <property type="match status" value="1"/>
</dbReference>
<dbReference type="Pfam" id="PF08352">
    <property type="entry name" value="oligo_HPY"/>
    <property type="match status" value="1"/>
</dbReference>
<dbReference type="CDD" id="cd03257">
    <property type="entry name" value="ABC_NikE_OppD_transporters"/>
    <property type="match status" value="1"/>
</dbReference>
<keyword evidence="16" id="KW-1185">Reference proteome</keyword>
<feature type="transmembrane region" description="Helical" evidence="11">
    <location>
        <begin position="136"/>
        <end position="162"/>
    </location>
</feature>
<evidence type="ECO:0000256" key="5">
    <source>
        <dbReference type="ARBA" id="ARBA00022475"/>
    </source>
</evidence>
<evidence type="ECO:0000256" key="1">
    <source>
        <dbReference type="ARBA" id="ARBA00004141"/>
    </source>
</evidence>
<protein>
    <submittedName>
        <fullName evidence="15">Dipeptide/oligopeptide/nickel ABC transporter permease/ATP-binding protein</fullName>
    </submittedName>
</protein>
<keyword evidence="8" id="KW-0067">ATP-binding</keyword>
<keyword evidence="10 11" id="KW-0472">Membrane</keyword>
<feature type="transmembrane region" description="Helical" evidence="11">
    <location>
        <begin position="253"/>
        <end position="275"/>
    </location>
</feature>
<dbReference type="NCBIfam" id="TIGR01727">
    <property type="entry name" value="oligo_HPY"/>
    <property type="match status" value="1"/>
</dbReference>
<dbReference type="PROSITE" id="PS50893">
    <property type="entry name" value="ABC_TRANSPORTER_2"/>
    <property type="match status" value="1"/>
</dbReference>
<feature type="domain" description="ABC transmembrane type-1" evidence="14">
    <location>
        <begin position="87"/>
        <end position="275"/>
    </location>
</feature>
<dbReference type="CDD" id="cd06261">
    <property type="entry name" value="TM_PBP2"/>
    <property type="match status" value="1"/>
</dbReference>
<evidence type="ECO:0000256" key="4">
    <source>
        <dbReference type="ARBA" id="ARBA00022448"/>
    </source>
</evidence>
<evidence type="ECO:0000313" key="15">
    <source>
        <dbReference type="EMBL" id="UWZ39237.1"/>
    </source>
</evidence>
<organism evidence="15 16">
    <name type="scientific">Dactylosporangium roseum</name>
    <dbReference type="NCBI Taxonomy" id="47989"/>
    <lineage>
        <taxon>Bacteria</taxon>
        <taxon>Bacillati</taxon>
        <taxon>Actinomycetota</taxon>
        <taxon>Actinomycetes</taxon>
        <taxon>Micromonosporales</taxon>
        <taxon>Micromonosporaceae</taxon>
        <taxon>Dactylosporangium</taxon>
    </lineage>
</organism>
<evidence type="ECO:0000256" key="3">
    <source>
        <dbReference type="ARBA" id="ARBA00005417"/>
    </source>
</evidence>
<evidence type="ECO:0000256" key="6">
    <source>
        <dbReference type="ARBA" id="ARBA00022692"/>
    </source>
</evidence>
<dbReference type="Pfam" id="PF00528">
    <property type="entry name" value="BPD_transp_1"/>
    <property type="match status" value="1"/>
</dbReference>
<dbReference type="SUPFAM" id="SSF52540">
    <property type="entry name" value="P-loop containing nucleoside triphosphate hydrolases"/>
    <property type="match status" value="1"/>
</dbReference>
<feature type="transmembrane region" description="Helical" evidence="11">
    <location>
        <begin position="89"/>
        <end position="115"/>
    </location>
</feature>
<dbReference type="InterPro" id="IPR027417">
    <property type="entry name" value="P-loop_NTPase"/>
</dbReference>
<dbReference type="InterPro" id="IPR025966">
    <property type="entry name" value="OppC_N"/>
</dbReference>
<evidence type="ECO:0000259" key="13">
    <source>
        <dbReference type="PROSITE" id="PS50893"/>
    </source>
</evidence>
<keyword evidence="5" id="KW-1003">Cell membrane</keyword>
<evidence type="ECO:0000256" key="8">
    <source>
        <dbReference type="ARBA" id="ARBA00022840"/>
    </source>
</evidence>
<dbReference type="PANTHER" id="PTHR43297:SF2">
    <property type="entry name" value="DIPEPTIDE TRANSPORT ATP-BINDING PROTEIN DPPD"/>
    <property type="match status" value="1"/>
</dbReference>
<keyword evidence="7" id="KW-0547">Nucleotide-binding</keyword>
<dbReference type="InterPro" id="IPR003593">
    <property type="entry name" value="AAA+_ATPase"/>
</dbReference>
<keyword evidence="4 11" id="KW-0813">Transport</keyword>
<dbReference type="PROSITE" id="PS00211">
    <property type="entry name" value="ABC_TRANSPORTER_1"/>
    <property type="match status" value="1"/>
</dbReference>
<evidence type="ECO:0000256" key="10">
    <source>
        <dbReference type="ARBA" id="ARBA00023136"/>
    </source>
</evidence>
<dbReference type="InterPro" id="IPR000515">
    <property type="entry name" value="MetI-like"/>
</dbReference>
<comment type="similarity">
    <text evidence="11">Belongs to the binding-protein-dependent transport system permease family.</text>
</comment>
<comment type="similarity">
    <text evidence="3">Belongs to the ABC transporter superfamily.</text>
</comment>
<evidence type="ECO:0000256" key="2">
    <source>
        <dbReference type="ARBA" id="ARBA00004202"/>
    </source>
</evidence>
<dbReference type="Pfam" id="PF12911">
    <property type="entry name" value="OppC_N"/>
    <property type="match status" value="1"/>
</dbReference>
<dbReference type="SMART" id="SM00382">
    <property type="entry name" value="AAA"/>
    <property type="match status" value="1"/>
</dbReference>
<evidence type="ECO:0000256" key="9">
    <source>
        <dbReference type="ARBA" id="ARBA00022989"/>
    </source>
</evidence>
<evidence type="ECO:0000259" key="14">
    <source>
        <dbReference type="PROSITE" id="PS50928"/>
    </source>
</evidence>
<keyword evidence="6 11" id="KW-0812">Transmembrane</keyword>
<feature type="compositionally biased region" description="Low complexity" evidence="12">
    <location>
        <begin position="317"/>
        <end position="330"/>
    </location>
</feature>
<feature type="transmembrane region" description="Helical" evidence="11">
    <location>
        <begin position="26"/>
        <end position="49"/>
    </location>
</feature>
<sequence>MAASTSALRAPRKARRLAWAGSLRSGYGLVGSVTLGILVLVAVFAPLLAPEDPHAITSEFLSPPSGAHLLGTDLVGHDLLSQLVYGARVTLLVAGTAAVISFGLGVLVGSVAGYFRGPVDTLLMKVTEFFQIIPSLVFALVLVALMGSHLWLVTLAIGLTIWPQQARIVRAQFLTLREREFVQASRALGFSDRHIIFREIYPNALGPVFVQATLDVGVAILLETALSFLGLGDPNKASWGQMLFGAQAHLERAWWLALWPGVAIALTVLAVNFVGDSLSEWFNARSDVGRVSLQRHKPSVRADRPNGGRPDVGADGRSAQAESARAESAQPENPLLRVDDLTVHLRRGAKVVRAVDHLELAVRPGERVGLVGESGSGKSMFSRAVLQMLPSANVERFSGAIELAGVDLMRLGEDAIRGVRSHDLSIVFQDPMTYLNPTMRIGRQIGEAMAGCTGKERRERVREMLTAVALPTTNKFLRQYPHELSGGMRQRVMIAMALASRPRLLIADEPTTALDVTVQAQVLRTIVAVHEARQMAMLIITHDLAIVAEVCDRAYVMYGGQIVEEAPVGRLFSAPRHPYTQGLMASMPGRARHGTGERLRGSVVDLTNVPTGCRFAARCKLVHDRCAEAPPLVRVGDERVRCWLFSDNSERHDHADGSARQLEDTGS</sequence>
<dbReference type="InterPro" id="IPR003439">
    <property type="entry name" value="ABC_transporter-like_ATP-bd"/>
</dbReference>
<proteinExistence type="inferred from homology"/>
<feature type="domain" description="ABC transporter" evidence="13">
    <location>
        <begin position="336"/>
        <end position="584"/>
    </location>
</feature>
<feature type="region of interest" description="Disordered" evidence="12">
    <location>
        <begin position="293"/>
        <end position="332"/>
    </location>
</feature>
<comment type="subcellular location">
    <subcellularLocation>
        <location evidence="11">Cell membrane</location>
        <topology evidence="11">Multi-pass membrane protein</topology>
    </subcellularLocation>
    <subcellularLocation>
        <location evidence="2">Cell membrane</location>
        <topology evidence="2">Peripheral membrane protein</topology>
    </subcellularLocation>
    <subcellularLocation>
        <location evidence="1">Membrane</location>
        <topology evidence="1">Multi-pass membrane protein</topology>
    </subcellularLocation>
</comment>
<dbReference type="PROSITE" id="PS50928">
    <property type="entry name" value="ABC_TM1"/>
    <property type="match status" value="1"/>
</dbReference>
<dbReference type="InterPro" id="IPR050388">
    <property type="entry name" value="ABC_Ni/Peptide_Import"/>
</dbReference>
<feature type="transmembrane region" description="Helical" evidence="11">
    <location>
        <begin position="208"/>
        <end position="232"/>
    </location>
</feature>
<dbReference type="Gene3D" id="1.10.3720.10">
    <property type="entry name" value="MetI-like"/>
    <property type="match status" value="1"/>
</dbReference>
<gene>
    <name evidence="15" type="ORF">Drose_13960</name>
</gene>
<evidence type="ECO:0000256" key="7">
    <source>
        <dbReference type="ARBA" id="ARBA00022741"/>
    </source>
</evidence>
<dbReference type="RefSeq" id="WP_260728637.1">
    <property type="nucleotide sequence ID" value="NZ_BAAABS010000015.1"/>
</dbReference>
<dbReference type="EMBL" id="CP073721">
    <property type="protein sequence ID" value="UWZ39237.1"/>
    <property type="molecule type" value="Genomic_DNA"/>
</dbReference>
<dbReference type="Pfam" id="PF00005">
    <property type="entry name" value="ABC_tran"/>
    <property type="match status" value="1"/>
</dbReference>
<dbReference type="PANTHER" id="PTHR43297">
    <property type="entry name" value="OLIGOPEPTIDE TRANSPORT ATP-BINDING PROTEIN APPD"/>
    <property type="match status" value="1"/>
</dbReference>
<name>A0ABY5ZEQ1_9ACTN</name>
<evidence type="ECO:0000313" key="16">
    <source>
        <dbReference type="Proteomes" id="UP001058271"/>
    </source>
</evidence>
<evidence type="ECO:0000256" key="12">
    <source>
        <dbReference type="SAM" id="MobiDB-lite"/>
    </source>
</evidence>
<dbReference type="InterPro" id="IPR017871">
    <property type="entry name" value="ABC_transporter-like_CS"/>
</dbReference>
<accession>A0ABY5ZEQ1</accession>
<keyword evidence="9 11" id="KW-1133">Transmembrane helix</keyword>